<keyword evidence="12" id="KW-1185">Reference proteome</keyword>
<dbReference type="GO" id="GO:0005868">
    <property type="term" value="C:cytoplasmic dynein complex"/>
    <property type="evidence" value="ECO:0007669"/>
    <property type="project" value="UniProtKB-UniRule"/>
</dbReference>
<evidence type="ECO:0000256" key="2">
    <source>
        <dbReference type="ARBA" id="ARBA00022448"/>
    </source>
</evidence>
<keyword evidence="4 10" id="KW-0493">Microtubule</keyword>
<dbReference type="GO" id="GO:0007018">
    <property type="term" value="P:microtubule-based movement"/>
    <property type="evidence" value="ECO:0007669"/>
    <property type="project" value="InterPro"/>
</dbReference>
<comment type="similarity">
    <text evidence="10">Belongs to the dynein light intermediate chain family.</text>
</comment>
<keyword evidence="7 10" id="KW-0243">Dynein</keyword>
<evidence type="ECO:0000313" key="12">
    <source>
        <dbReference type="Proteomes" id="UP000887563"/>
    </source>
</evidence>
<keyword evidence="11" id="KW-1133">Transmembrane helix</keyword>
<evidence type="ECO:0000256" key="3">
    <source>
        <dbReference type="ARBA" id="ARBA00022490"/>
    </source>
</evidence>
<dbReference type="GO" id="GO:0005524">
    <property type="term" value="F:ATP binding"/>
    <property type="evidence" value="ECO:0007669"/>
    <property type="project" value="UniProtKB-KW"/>
</dbReference>
<keyword evidence="8 10" id="KW-0505">Motor protein</keyword>
<dbReference type="InterPro" id="IPR008467">
    <property type="entry name" value="Dynein1_light_intermed_chain"/>
</dbReference>
<comment type="subcellular location">
    <subcellularLocation>
        <location evidence="1 10">Cytoplasm</location>
        <location evidence="1 10">Cytoskeleton</location>
    </subcellularLocation>
</comment>
<sequence length="117" mass="13467">MVGDQRPSSPLLLPPEKGILEENCGATLFVVITKSDLHTEFSTEQLDKVQYHVRQFCLRHGAALVFFSVIFNFVPPLLFTYSNYEKMVRLFFFSQLHSSSPWHTISQKGLPFLNLFV</sequence>
<keyword evidence="9 10" id="KW-0206">Cytoskeleton</keyword>
<dbReference type="Pfam" id="PF05783">
    <property type="entry name" value="DLIC"/>
    <property type="match status" value="1"/>
</dbReference>
<keyword evidence="6 10" id="KW-0067">ATP-binding</keyword>
<evidence type="ECO:0000256" key="8">
    <source>
        <dbReference type="ARBA" id="ARBA00023175"/>
    </source>
</evidence>
<keyword evidence="11" id="KW-0812">Transmembrane</keyword>
<evidence type="ECO:0000256" key="10">
    <source>
        <dbReference type="RuleBase" id="RU366047"/>
    </source>
</evidence>
<dbReference type="GO" id="GO:0005813">
    <property type="term" value="C:centrosome"/>
    <property type="evidence" value="ECO:0007669"/>
    <property type="project" value="TreeGrafter"/>
</dbReference>
<evidence type="ECO:0000256" key="5">
    <source>
        <dbReference type="ARBA" id="ARBA00022741"/>
    </source>
</evidence>
<dbReference type="Proteomes" id="UP000887563">
    <property type="component" value="Unplaced"/>
</dbReference>
<keyword evidence="5 10" id="KW-0547">Nucleotide-binding</keyword>
<keyword evidence="11" id="KW-0472">Membrane</keyword>
<comment type="subunit">
    <text evidence="10">Homodimer. The cytoplasmic dynein 1 complex consists of two catalytic heavy chains (HCs) and a number of non-catalytic subunits presented by intermediate chains (ICs).</text>
</comment>
<keyword evidence="3 10" id="KW-0963">Cytoplasm</keyword>
<evidence type="ECO:0000256" key="7">
    <source>
        <dbReference type="ARBA" id="ARBA00023017"/>
    </source>
</evidence>
<accession>A0A914MQQ1</accession>
<organism evidence="12 13">
    <name type="scientific">Meloidogyne incognita</name>
    <name type="common">Southern root-knot nematode worm</name>
    <name type="synonym">Oxyuris incognita</name>
    <dbReference type="NCBI Taxonomy" id="6306"/>
    <lineage>
        <taxon>Eukaryota</taxon>
        <taxon>Metazoa</taxon>
        <taxon>Ecdysozoa</taxon>
        <taxon>Nematoda</taxon>
        <taxon>Chromadorea</taxon>
        <taxon>Rhabditida</taxon>
        <taxon>Tylenchina</taxon>
        <taxon>Tylenchomorpha</taxon>
        <taxon>Tylenchoidea</taxon>
        <taxon>Meloidogynidae</taxon>
        <taxon>Meloidogyninae</taxon>
        <taxon>Meloidogyne</taxon>
        <taxon>Meloidogyne incognita group</taxon>
    </lineage>
</organism>
<dbReference type="GO" id="GO:0045504">
    <property type="term" value="F:dynein heavy chain binding"/>
    <property type="evidence" value="ECO:0007669"/>
    <property type="project" value="TreeGrafter"/>
</dbReference>
<evidence type="ECO:0000256" key="9">
    <source>
        <dbReference type="ARBA" id="ARBA00023212"/>
    </source>
</evidence>
<name>A0A914MQQ1_MELIC</name>
<evidence type="ECO:0000256" key="11">
    <source>
        <dbReference type="SAM" id="Phobius"/>
    </source>
</evidence>
<evidence type="ECO:0000256" key="4">
    <source>
        <dbReference type="ARBA" id="ARBA00022701"/>
    </source>
</evidence>
<proteinExistence type="inferred from homology"/>
<evidence type="ECO:0000313" key="13">
    <source>
        <dbReference type="WBParaSite" id="Minc3s02210g28871"/>
    </source>
</evidence>
<protein>
    <recommendedName>
        <fullName evidence="10">Dynein light intermediate chain</fullName>
    </recommendedName>
</protein>
<dbReference type="PANTHER" id="PTHR12688">
    <property type="entry name" value="DYNEIN LIGHT INTERMEDIATE CHAIN"/>
    <property type="match status" value="1"/>
</dbReference>
<reference evidence="13" key="1">
    <citation type="submission" date="2022-11" db="UniProtKB">
        <authorList>
            <consortium name="WormBaseParasite"/>
        </authorList>
    </citation>
    <scope>IDENTIFICATION</scope>
</reference>
<evidence type="ECO:0000256" key="1">
    <source>
        <dbReference type="ARBA" id="ARBA00004245"/>
    </source>
</evidence>
<comment type="function">
    <text evidence="10">Acts as one of several non-catalytic accessory components of the cytoplasmic dynein 1 complex that are thought to be involved in linking dynein to cargos and to adapter proteins that regulate dynein function. Cytoplasmic dynein 1 acts as a motor for the intracellular retrograde motility of vesicles and organelles along microtubules. May play a role in binding dynein to membranous organelles or chromosomes.</text>
</comment>
<dbReference type="GO" id="GO:0005874">
    <property type="term" value="C:microtubule"/>
    <property type="evidence" value="ECO:0007669"/>
    <property type="project" value="UniProtKB-KW"/>
</dbReference>
<evidence type="ECO:0000256" key="6">
    <source>
        <dbReference type="ARBA" id="ARBA00022840"/>
    </source>
</evidence>
<dbReference type="InterPro" id="IPR022780">
    <property type="entry name" value="Dynein_light_int_chain"/>
</dbReference>
<dbReference type="GO" id="GO:0000226">
    <property type="term" value="P:microtubule cytoskeleton organization"/>
    <property type="evidence" value="ECO:0007669"/>
    <property type="project" value="TreeGrafter"/>
</dbReference>
<dbReference type="PANTHER" id="PTHR12688:SF0">
    <property type="entry name" value="DYNEIN LIGHT INTERMEDIATE CHAIN"/>
    <property type="match status" value="1"/>
</dbReference>
<dbReference type="WBParaSite" id="Minc3s02210g28871">
    <property type="protein sequence ID" value="Minc3s02210g28871"/>
    <property type="gene ID" value="Minc3s02210g28871"/>
</dbReference>
<dbReference type="AlphaFoldDB" id="A0A914MQQ1"/>
<keyword evidence="2 10" id="KW-0813">Transport</keyword>
<feature type="transmembrane region" description="Helical" evidence="11">
    <location>
        <begin position="61"/>
        <end position="81"/>
    </location>
</feature>